<dbReference type="InterPro" id="IPR046952">
    <property type="entry name" value="GSHR/TRXR-like"/>
</dbReference>
<dbReference type="FunFam" id="3.50.50.60:FF:000051">
    <property type="entry name" value="Glutathione reductase"/>
    <property type="match status" value="1"/>
</dbReference>
<evidence type="ECO:0000256" key="13">
    <source>
        <dbReference type="RuleBase" id="RU003691"/>
    </source>
</evidence>
<dbReference type="eggNOG" id="COG1249">
    <property type="taxonomic scope" value="Bacteria"/>
</dbReference>
<dbReference type="GO" id="GO:0050661">
    <property type="term" value="F:NADP binding"/>
    <property type="evidence" value="ECO:0007669"/>
    <property type="project" value="InterPro"/>
</dbReference>
<dbReference type="NCBIfam" id="TIGR01424">
    <property type="entry name" value="gluta_reduc_2"/>
    <property type="match status" value="1"/>
</dbReference>
<evidence type="ECO:0000256" key="9">
    <source>
        <dbReference type="ARBA" id="ARBA00049142"/>
    </source>
</evidence>
<dbReference type="PROSITE" id="PS00076">
    <property type="entry name" value="PYRIDINE_REDOX_1"/>
    <property type="match status" value="1"/>
</dbReference>
<feature type="domain" description="FAD/NAD(P)-binding" evidence="16">
    <location>
        <begin position="7"/>
        <end position="318"/>
    </location>
</feature>
<keyword evidence="3 13" id="KW-0285">Flavoprotein</keyword>
<keyword evidence="5 14" id="KW-0521">NADP</keyword>
<gene>
    <name evidence="17" type="ordered locus">Nwat_1516</name>
</gene>
<keyword evidence="11" id="KW-0520">NAD</keyword>
<feature type="domain" description="Pyridine nucleotide-disulphide oxidoreductase dimerisation" evidence="15">
    <location>
        <begin position="338"/>
        <end position="446"/>
    </location>
</feature>
<dbReference type="GO" id="GO:0006749">
    <property type="term" value="P:glutathione metabolic process"/>
    <property type="evidence" value="ECO:0007669"/>
    <property type="project" value="InterPro"/>
</dbReference>
<keyword evidence="8 13" id="KW-0676">Redox-active center</keyword>
<feature type="binding site" evidence="11">
    <location>
        <begin position="175"/>
        <end position="182"/>
    </location>
    <ligand>
        <name>NAD(+)</name>
        <dbReference type="ChEBI" id="CHEBI:57540"/>
    </ligand>
</feature>
<protein>
    <recommendedName>
        <fullName evidence="14">Glutathione reductase</fullName>
        <shortName evidence="14">GRase</shortName>
        <ecNumber evidence="14">1.8.1.7</ecNumber>
    </recommendedName>
</protein>
<dbReference type="InterPro" id="IPR036188">
    <property type="entry name" value="FAD/NAD-bd_sf"/>
</dbReference>
<dbReference type="GO" id="GO:0034599">
    <property type="term" value="P:cellular response to oxidative stress"/>
    <property type="evidence" value="ECO:0007669"/>
    <property type="project" value="TreeGrafter"/>
</dbReference>
<reference evidence="17 18" key="1">
    <citation type="submission" date="2010-06" db="EMBL/GenBank/DDBJ databases">
        <title>Complete sequence of chromosome of Nitrosococcus watsoni C-113.</title>
        <authorList>
            <consortium name="US DOE Joint Genome Institute"/>
            <person name="Lucas S."/>
            <person name="Copeland A."/>
            <person name="Lapidus A."/>
            <person name="Cheng J.-F."/>
            <person name="Bruce D."/>
            <person name="Goodwin L."/>
            <person name="Pitluck S."/>
            <person name="Malfatti S.A."/>
            <person name="Chain P.S.G."/>
            <person name="Land M."/>
            <person name="Hauser L."/>
            <person name="Kyrpides N."/>
            <person name="Ivanova N."/>
            <person name="Cambell M.A."/>
            <person name="Heidelberg J.F."/>
            <person name="Klotz M.G."/>
            <person name="Woyke T."/>
        </authorList>
    </citation>
    <scope>NUCLEOTIDE SEQUENCE [LARGE SCALE GENOMIC DNA]</scope>
    <source>
        <strain evidence="17 18">C-113</strain>
    </source>
</reference>
<dbReference type="InterPro" id="IPR001100">
    <property type="entry name" value="Pyr_nuc-diS_OxRdtase"/>
</dbReference>
<keyword evidence="4 11" id="KW-0274">FAD</keyword>
<dbReference type="Gene3D" id="3.30.390.30">
    <property type="match status" value="1"/>
</dbReference>
<dbReference type="SUPFAM" id="SSF55424">
    <property type="entry name" value="FAD/NAD-linked reductases, dimerisation (C-terminal) domain"/>
    <property type="match status" value="1"/>
</dbReference>
<feature type="disulfide bond" description="Redox-active" evidence="12">
    <location>
        <begin position="44"/>
        <end position="49"/>
    </location>
</feature>
<proteinExistence type="inferred from homology"/>
<feature type="binding site" evidence="11">
    <location>
        <position position="262"/>
    </location>
    <ligand>
        <name>NAD(+)</name>
        <dbReference type="ChEBI" id="CHEBI:57540"/>
    </ligand>
</feature>
<dbReference type="PIRSF" id="PIRSF000350">
    <property type="entry name" value="Mercury_reductase_MerA"/>
    <property type="match status" value="1"/>
</dbReference>
<evidence type="ECO:0000256" key="11">
    <source>
        <dbReference type="PIRSR" id="PIRSR000350-3"/>
    </source>
</evidence>
<evidence type="ECO:0000256" key="10">
    <source>
        <dbReference type="PIRSR" id="PIRSR000350-2"/>
    </source>
</evidence>
<dbReference type="InterPro" id="IPR006324">
    <property type="entry name" value="GSHR"/>
</dbReference>
<dbReference type="KEGG" id="nwa:Nwat_1516"/>
<evidence type="ECO:0000256" key="6">
    <source>
        <dbReference type="ARBA" id="ARBA00023002"/>
    </source>
</evidence>
<accession>D8K694</accession>
<feature type="binding site" evidence="11">
    <location>
        <position position="53"/>
    </location>
    <ligand>
        <name>FAD</name>
        <dbReference type="ChEBI" id="CHEBI:57692"/>
    </ligand>
</feature>
<comment type="catalytic activity">
    <reaction evidence="9 14">
        <text>2 glutathione + NADP(+) = glutathione disulfide + NADPH + H(+)</text>
        <dbReference type="Rhea" id="RHEA:11740"/>
        <dbReference type="ChEBI" id="CHEBI:15378"/>
        <dbReference type="ChEBI" id="CHEBI:57783"/>
        <dbReference type="ChEBI" id="CHEBI:57925"/>
        <dbReference type="ChEBI" id="CHEBI:58297"/>
        <dbReference type="ChEBI" id="CHEBI:58349"/>
        <dbReference type="EC" id="1.8.1.7"/>
    </reaction>
</comment>
<organism evidence="17 18">
    <name type="scientific">Nitrosococcus watsoni (strain C-113)</name>
    <dbReference type="NCBI Taxonomy" id="105559"/>
    <lineage>
        <taxon>Bacteria</taxon>
        <taxon>Pseudomonadati</taxon>
        <taxon>Pseudomonadota</taxon>
        <taxon>Gammaproteobacteria</taxon>
        <taxon>Chromatiales</taxon>
        <taxon>Chromatiaceae</taxon>
        <taxon>Nitrosococcus</taxon>
    </lineage>
</organism>
<keyword evidence="11" id="KW-0547">Nucleotide-binding</keyword>
<dbReference type="Pfam" id="PF02852">
    <property type="entry name" value="Pyr_redox_dim"/>
    <property type="match status" value="1"/>
</dbReference>
<evidence type="ECO:0000256" key="14">
    <source>
        <dbReference type="RuleBase" id="RU365040"/>
    </source>
</evidence>
<keyword evidence="6 13" id="KW-0560">Oxidoreductase</keyword>
<dbReference type="SUPFAM" id="SSF51905">
    <property type="entry name" value="FAD/NAD(P)-binding domain"/>
    <property type="match status" value="1"/>
</dbReference>
<dbReference type="InterPro" id="IPR023753">
    <property type="entry name" value="FAD/NAD-binding_dom"/>
</dbReference>
<evidence type="ECO:0000259" key="16">
    <source>
        <dbReference type="Pfam" id="PF07992"/>
    </source>
</evidence>
<dbReference type="InterPro" id="IPR012999">
    <property type="entry name" value="Pyr_OxRdtase_I_AS"/>
</dbReference>
<comment type="similarity">
    <text evidence="1 13">Belongs to the class-I pyridine nucleotide-disulfide oxidoreductase family.</text>
</comment>
<dbReference type="STRING" id="105559.Nwat_1516"/>
<dbReference type="InterPro" id="IPR016156">
    <property type="entry name" value="FAD/NAD-linked_Rdtase_dimer_sf"/>
</dbReference>
<dbReference type="EMBL" id="CP002086">
    <property type="protein sequence ID" value="ADJ28421.1"/>
    <property type="molecule type" value="Genomic_DNA"/>
</dbReference>
<evidence type="ECO:0000256" key="7">
    <source>
        <dbReference type="ARBA" id="ARBA00023157"/>
    </source>
</evidence>
<dbReference type="Pfam" id="PF07992">
    <property type="entry name" value="Pyr_redox_2"/>
    <property type="match status" value="1"/>
</dbReference>
<dbReference type="GO" id="GO:0050660">
    <property type="term" value="F:flavin adenine dinucleotide binding"/>
    <property type="evidence" value="ECO:0007669"/>
    <property type="project" value="InterPro"/>
</dbReference>
<comment type="subunit">
    <text evidence="2">Homodimer.</text>
</comment>
<evidence type="ECO:0000256" key="4">
    <source>
        <dbReference type="ARBA" id="ARBA00022827"/>
    </source>
</evidence>
<dbReference type="Gene3D" id="3.50.50.60">
    <property type="entry name" value="FAD/NAD(P)-binding domain"/>
    <property type="match status" value="2"/>
</dbReference>
<dbReference type="EC" id="1.8.1.7" evidence="14"/>
<dbReference type="PANTHER" id="PTHR42737:SF2">
    <property type="entry name" value="GLUTATHIONE REDUCTASE"/>
    <property type="match status" value="1"/>
</dbReference>
<dbReference type="PANTHER" id="PTHR42737">
    <property type="entry name" value="GLUTATHIONE REDUCTASE"/>
    <property type="match status" value="1"/>
</dbReference>
<evidence type="ECO:0000256" key="3">
    <source>
        <dbReference type="ARBA" id="ARBA00022630"/>
    </source>
</evidence>
<dbReference type="Proteomes" id="UP000000393">
    <property type="component" value="Chromosome"/>
</dbReference>
<sequence>MTTPYDFDLFVIGAGSGGVRAARMAAGFGARVAIAEERYLGGTCVNVGCIPKKLLLYAAHFSDDFEDATGFGWTVGQRQFDWSTLIQNKNAEIQRLNQIYENLLSKAGVTLINGRARLETPHTVSVNNHHYTAERILVATGGWPVVPEFPGREHVITSNEAFFLDKLPERVAIVGGGYIAVEFASIFNGLGSNTTLLYRGPLFLRGFDEDLRRNLAQEMSKRGVELCFNTQVVAVDKGVQGFTVKRHDGKTMEVDALMYATGRAPNTLGLGLEEMRVELSWNGAVVVNEYYQSSIPSIYGIGDVTHRLNLTPVALAEAMVLARNLYGGEYSRLDYANIPACIFSHPNVATVGFTEEQAREHCGEISIYRSDFRPLKHTLSGRDERTMVKLIVEKATDRVVGAHMLGPDAGEIIQGIAIAIKAGAAKSIFDNTLGIHPTAAEEFVTLRQPVTGL</sequence>
<evidence type="ECO:0000256" key="5">
    <source>
        <dbReference type="ARBA" id="ARBA00022857"/>
    </source>
</evidence>
<dbReference type="GO" id="GO:0045454">
    <property type="term" value="P:cell redox homeostasis"/>
    <property type="evidence" value="ECO:0007669"/>
    <property type="project" value="InterPro"/>
</dbReference>
<dbReference type="OrthoDB" id="9800167at2"/>
<dbReference type="RefSeq" id="WP_013220513.1">
    <property type="nucleotide sequence ID" value="NC_014315.1"/>
</dbReference>
<evidence type="ECO:0000256" key="12">
    <source>
        <dbReference type="PIRSR" id="PIRSR000350-4"/>
    </source>
</evidence>
<feature type="binding site" evidence="11">
    <location>
        <position position="303"/>
    </location>
    <ligand>
        <name>FAD</name>
        <dbReference type="ChEBI" id="CHEBI:57692"/>
    </ligand>
</feature>
<dbReference type="HOGENOM" id="CLU_016755_2_1_6"/>
<dbReference type="InterPro" id="IPR004099">
    <property type="entry name" value="Pyr_nucl-diS_OxRdtase_dimer"/>
</dbReference>
<evidence type="ECO:0000313" key="17">
    <source>
        <dbReference type="EMBL" id="ADJ28421.1"/>
    </source>
</evidence>
<feature type="active site" description="Proton acceptor" evidence="10">
    <location>
        <position position="436"/>
    </location>
</feature>
<keyword evidence="18" id="KW-1185">Reference proteome</keyword>
<comment type="function">
    <text evidence="14">Catalyzes the reduction of glutathione disulfide (GSSG) to reduced glutathione (GSH).</text>
</comment>
<evidence type="ECO:0000256" key="8">
    <source>
        <dbReference type="ARBA" id="ARBA00023284"/>
    </source>
</evidence>
<evidence type="ECO:0000313" key="18">
    <source>
        <dbReference type="Proteomes" id="UP000000393"/>
    </source>
</evidence>
<evidence type="ECO:0000256" key="2">
    <source>
        <dbReference type="ARBA" id="ARBA00011738"/>
    </source>
</evidence>
<dbReference type="PRINTS" id="PR00368">
    <property type="entry name" value="FADPNR"/>
</dbReference>
<dbReference type="PRINTS" id="PR00411">
    <property type="entry name" value="PNDRDTASEI"/>
</dbReference>
<evidence type="ECO:0000259" key="15">
    <source>
        <dbReference type="Pfam" id="PF02852"/>
    </source>
</evidence>
<evidence type="ECO:0000256" key="1">
    <source>
        <dbReference type="ARBA" id="ARBA00007532"/>
    </source>
</evidence>
<dbReference type="GO" id="GO:0004362">
    <property type="term" value="F:glutathione-disulfide reductase (NADPH) activity"/>
    <property type="evidence" value="ECO:0007669"/>
    <property type="project" value="UniProtKB-EC"/>
</dbReference>
<keyword evidence="7" id="KW-1015">Disulfide bond</keyword>
<dbReference type="AlphaFoldDB" id="D8K694"/>
<comment type="cofactor">
    <cofactor evidence="11">
        <name>FAD</name>
        <dbReference type="ChEBI" id="CHEBI:57692"/>
    </cofactor>
    <text evidence="11">Binds 1 FAD per subunit.</text>
</comment>
<dbReference type="GO" id="GO:0005829">
    <property type="term" value="C:cytosol"/>
    <property type="evidence" value="ECO:0007669"/>
    <property type="project" value="TreeGrafter"/>
</dbReference>
<name>D8K694_NITWC</name>
<dbReference type="NCBIfam" id="NF004776">
    <property type="entry name" value="PRK06116.1"/>
    <property type="match status" value="1"/>
</dbReference>